<dbReference type="OMA" id="NKETWSS"/>
<dbReference type="InterPro" id="IPR001304">
    <property type="entry name" value="C-type_lectin-like"/>
</dbReference>
<protein>
    <recommendedName>
        <fullName evidence="3">C-type lectin domain-containing protein</fullName>
    </recommendedName>
</protein>
<dbReference type="Gene3D" id="3.10.100.10">
    <property type="entry name" value="Mannose-Binding Protein A, subunit A"/>
    <property type="match status" value="2"/>
</dbReference>
<evidence type="ECO:0000256" key="2">
    <source>
        <dbReference type="SAM" id="SignalP"/>
    </source>
</evidence>
<proteinExistence type="predicted"/>
<dbReference type="InterPro" id="IPR018378">
    <property type="entry name" value="C-type_lectin_CS"/>
</dbReference>
<sequence length="203" mass="24219">MKINFQILFIASVSAQFGKHVYVEHEYEWPEAQQYCRDHYTDLSPLTSHREEMKLKTATTGKVQKFWIGLYRNGTDWKWSGGGHFHFFCINLIVMETKRTWLQAMWQCKNTHTALVSLASETEHLLAVREIQQDDVTELVWIGLRFLQDRWLWVNDDPLDYQAWPKEGDQDHLCPLWKRCGALTKEGRWENWDCDARLNFICY</sequence>
<name>A0A671TIH8_SPAAU</name>
<reference evidence="4" key="2">
    <citation type="submission" date="2025-08" db="UniProtKB">
        <authorList>
            <consortium name="Ensembl"/>
        </authorList>
    </citation>
    <scope>IDENTIFICATION</scope>
</reference>
<feature type="domain" description="C-type lectin" evidence="3">
    <location>
        <begin position="85"/>
        <end position="203"/>
    </location>
</feature>
<evidence type="ECO:0000313" key="5">
    <source>
        <dbReference type="Proteomes" id="UP000472265"/>
    </source>
</evidence>
<dbReference type="FunCoup" id="A0A671TIH8">
    <property type="interactions" value="114"/>
</dbReference>
<dbReference type="PANTHER" id="PTHR45784">
    <property type="entry name" value="C-TYPE LECTIN DOMAIN FAMILY 20 MEMBER A-RELATED"/>
    <property type="match status" value="1"/>
</dbReference>
<keyword evidence="2" id="KW-0732">Signal</keyword>
<feature type="signal peptide" evidence="2">
    <location>
        <begin position="1"/>
        <end position="15"/>
    </location>
</feature>
<feature type="chain" id="PRO_5025680813" description="C-type lectin domain-containing protein" evidence="2">
    <location>
        <begin position="16"/>
        <end position="203"/>
    </location>
</feature>
<keyword evidence="1" id="KW-1015">Disulfide bond</keyword>
<evidence type="ECO:0000259" key="3">
    <source>
        <dbReference type="PROSITE" id="PS50041"/>
    </source>
</evidence>
<dbReference type="PANTHER" id="PTHR45784:SF8">
    <property type="entry name" value="C-TYPE MANNOSE RECEPTOR 2-RELATED"/>
    <property type="match status" value="1"/>
</dbReference>
<dbReference type="Proteomes" id="UP000472265">
    <property type="component" value="Chromosome 1"/>
</dbReference>
<evidence type="ECO:0000256" key="1">
    <source>
        <dbReference type="ARBA" id="ARBA00023157"/>
    </source>
</evidence>
<organism evidence="4 5">
    <name type="scientific">Sparus aurata</name>
    <name type="common">Gilthead sea bream</name>
    <dbReference type="NCBI Taxonomy" id="8175"/>
    <lineage>
        <taxon>Eukaryota</taxon>
        <taxon>Metazoa</taxon>
        <taxon>Chordata</taxon>
        <taxon>Craniata</taxon>
        <taxon>Vertebrata</taxon>
        <taxon>Euteleostomi</taxon>
        <taxon>Actinopterygii</taxon>
        <taxon>Neopterygii</taxon>
        <taxon>Teleostei</taxon>
        <taxon>Neoteleostei</taxon>
        <taxon>Acanthomorphata</taxon>
        <taxon>Eupercaria</taxon>
        <taxon>Spariformes</taxon>
        <taxon>Sparidae</taxon>
        <taxon>Sparus</taxon>
    </lineage>
</organism>
<dbReference type="InterPro" id="IPR016187">
    <property type="entry name" value="CTDL_fold"/>
</dbReference>
<dbReference type="AlphaFoldDB" id="A0A671TIH8"/>
<keyword evidence="5" id="KW-1185">Reference proteome</keyword>
<dbReference type="Pfam" id="PF00059">
    <property type="entry name" value="Lectin_C"/>
    <property type="match status" value="2"/>
</dbReference>
<reference evidence="4" key="1">
    <citation type="submission" date="2021-04" db="EMBL/GenBank/DDBJ databases">
        <authorList>
            <consortium name="Wellcome Sanger Institute Data Sharing"/>
        </authorList>
    </citation>
    <scope>NUCLEOTIDE SEQUENCE [LARGE SCALE GENOMIC DNA]</scope>
</reference>
<dbReference type="GeneTree" id="ENSGT00940000163460"/>
<evidence type="ECO:0000313" key="4">
    <source>
        <dbReference type="Ensembl" id="ENSSAUP00010001853.1"/>
    </source>
</evidence>
<dbReference type="PROSITE" id="PS00615">
    <property type="entry name" value="C_TYPE_LECTIN_1"/>
    <property type="match status" value="1"/>
</dbReference>
<accession>A0A671TIH8</accession>
<dbReference type="Ensembl" id="ENSSAUT00010001925.1">
    <property type="protein sequence ID" value="ENSSAUP00010001853.1"/>
    <property type="gene ID" value="ENSSAUG00010000918.1"/>
</dbReference>
<dbReference type="InParanoid" id="A0A671TIH8"/>
<dbReference type="SUPFAM" id="SSF56436">
    <property type="entry name" value="C-type lectin-like"/>
    <property type="match status" value="2"/>
</dbReference>
<dbReference type="PROSITE" id="PS50041">
    <property type="entry name" value="C_TYPE_LECTIN_2"/>
    <property type="match status" value="2"/>
</dbReference>
<feature type="domain" description="C-type lectin" evidence="3">
    <location>
        <begin position="17"/>
        <end position="87"/>
    </location>
</feature>
<dbReference type="SMART" id="SM00034">
    <property type="entry name" value="CLECT"/>
    <property type="match status" value="1"/>
</dbReference>
<dbReference type="InterPro" id="IPR016186">
    <property type="entry name" value="C-type_lectin-like/link_sf"/>
</dbReference>
<reference evidence="4" key="3">
    <citation type="submission" date="2025-09" db="UniProtKB">
        <authorList>
            <consortium name="Ensembl"/>
        </authorList>
    </citation>
    <scope>IDENTIFICATION</scope>
</reference>